<accession>A0A1I2MC26</accession>
<dbReference type="InterPro" id="IPR018062">
    <property type="entry name" value="HTH_AraC-typ_CS"/>
</dbReference>
<reference evidence="5 6" key="1">
    <citation type="submission" date="2016-10" db="EMBL/GenBank/DDBJ databases">
        <authorList>
            <person name="de Groot N.N."/>
        </authorList>
    </citation>
    <scope>NUCLEOTIDE SEQUENCE [LARGE SCALE GENOMIC DNA]</scope>
    <source>
        <strain evidence="5 6">DSM 43019</strain>
    </source>
</reference>
<dbReference type="PRINTS" id="PR00032">
    <property type="entry name" value="HTHARAC"/>
</dbReference>
<proteinExistence type="predicted"/>
<evidence type="ECO:0000313" key="5">
    <source>
        <dbReference type="EMBL" id="SFF87097.1"/>
    </source>
</evidence>
<dbReference type="AlphaFoldDB" id="A0A1I2MC26"/>
<dbReference type="InterPro" id="IPR018060">
    <property type="entry name" value="HTH_AraC"/>
</dbReference>
<dbReference type="Proteomes" id="UP000199645">
    <property type="component" value="Unassembled WGS sequence"/>
</dbReference>
<dbReference type="SUPFAM" id="SSF46689">
    <property type="entry name" value="Homeodomain-like"/>
    <property type="match status" value="1"/>
</dbReference>
<dbReference type="InterPro" id="IPR050204">
    <property type="entry name" value="AraC_XylS_family_regulators"/>
</dbReference>
<organism evidence="5 6">
    <name type="scientific">Actinoplanes philippinensis</name>
    <dbReference type="NCBI Taxonomy" id="35752"/>
    <lineage>
        <taxon>Bacteria</taxon>
        <taxon>Bacillati</taxon>
        <taxon>Actinomycetota</taxon>
        <taxon>Actinomycetes</taxon>
        <taxon>Micromonosporales</taxon>
        <taxon>Micromonosporaceae</taxon>
        <taxon>Actinoplanes</taxon>
    </lineage>
</organism>
<dbReference type="InterPro" id="IPR009057">
    <property type="entry name" value="Homeodomain-like_sf"/>
</dbReference>
<dbReference type="Gene3D" id="1.10.10.60">
    <property type="entry name" value="Homeodomain-like"/>
    <property type="match status" value="1"/>
</dbReference>
<name>A0A1I2MC26_9ACTN</name>
<dbReference type="RefSeq" id="WP_093621819.1">
    <property type="nucleotide sequence ID" value="NZ_BOMT01000108.1"/>
</dbReference>
<dbReference type="PANTHER" id="PTHR46796:SF6">
    <property type="entry name" value="ARAC SUBFAMILY"/>
    <property type="match status" value="1"/>
</dbReference>
<keyword evidence="2 5" id="KW-0238">DNA-binding</keyword>
<dbReference type="InterPro" id="IPR035418">
    <property type="entry name" value="AraC-bd_2"/>
</dbReference>
<evidence type="ECO:0000313" key="6">
    <source>
        <dbReference type="Proteomes" id="UP000199645"/>
    </source>
</evidence>
<protein>
    <submittedName>
        <fullName evidence="5">AraC-type DNA-binding protein</fullName>
    </submittedName>
</protein>
<dbReference type="STRING" id="35752.SAMN05421541_12710"/>
<gene>
    <name evidence="5" type="ORF">SAMN05421541_12710</name>
</gene>
<dbReference type="EMBL" id="FONV01000027">
    <property type="protein sequence ID" value="SFF87097.1"/>
    <property type="molecule type" value="Genomic_DNA"/>
</dbReference>
<dbReference type="Pfam" id="PF14525">
    <property type="entry name" value="AraC_binding_2"/>
    <property type="match status" value="1"/>
</dbReference>
<dbReference type="OrthoDB" id="9799345at2"/>
<keyword evidence="1" id="KW-0805">Transcription regulation</keyword>
<dbReference type="PROSITE" id="PS00041">
    <property type="entry name" value="HTH_ARAC_FAMILY_1"/>
    <property type="match status" value="1"/>
</dbReference>
<evidence type="ECO:0000256" key="1">
    <source>
        <dbReference type="ARBA" id="ARBA00023015"/>
    </source>
</evidence>
<keyword evidence="3" id="KW-0804">Transcription</keyword>
<dbReference type="GO" id="GO:0003700">
    <property type="term" value="F:DNA-binding transcription factor activity"/>
    <property type="evidence" value="ECO:0007669"/>
    <property type="project" value="InterPro"/>
</dbReference>
<dbReference type="Pfam" id="PF12833">
    <property type="entry name" value="HTH_18"/>
    <property type="match status" value="1"/>
</dbReference>
<dbReference type="PANTHER" id="PTHR46796">
    <property type="entry name" value="HTH-TYPE TRANSCRIPTIONAL ACTIVATOR RHAS-RELATED"/>
    <property type="match status" value="1"/>
</dbReference>
<evidence type="ECO:0000259" key="4">
    <source>
        <dbReference type="PROSITE" id="PS01124"/>
    </source>
</evidence>
<evidence type="ECO:0000256" key="3">
    <source>
        <dbReference type="ARBA" id="ARBA00023163"/>
    </source>
</evidence>
<dbReference type="InterPro" id="IPR020449">
    <property type="entry name" value="Tscrpt_reg_AraC-type_HTH"/>
</dbReference>
<dbReference type="GO" id="GO:0043565">
    <property type="term" value="F:sequence-specific DNA binding"/>
    <property type="evidence" value="ECO:0007669"/>
    <property type="project" value="InterPro"/>
</dbReference>
<sequence>MPQTWSTRDAVPARQFGHWREMICQAFLALTPESDLRDGFDAGVTQWPLGTLSIARITAQRQRVERTESDLAAGSPPGFYANLQLAGVSTMRQAGRFTVLRPGDVAVVDTGEPFTFEFGGDFRQLSFFVPRALLTAQVTGPIATATRIPTTAGAGAALRHLLTALPAGVPRLAPHAAGVLAVALSESPAAAAPRRAPRSHARAVADIEEHLADDDLSPSATARRLDISVRSLHALFAGSDLSYAATVRRLRLDRAVRDLRDPARAHLRVADIAADAGFADVAAFHRAFRRAFGATPGQLRRR</sequence>
<feature type="domain" description="HTH araC/xylS-type" evidence="4">
    <location>
        <begin position="201"/>
        <end position="302"/>
    </location>
</feature>
<keyword evidence="6" id="KW-1185">Reference proteome</keyword>
<evidence type="ECO:0000256" key="2">
    <source>
        <dbReference type="ARBA" id="ARBA00023125"/>
    </source>
</evidence>
<dbReference type="PROSITE" id="PS01124">
    <property type="entry name" value="HTH_ARAC_FAMILY_2"/>
    <property type="match status" value="1"/>
</dbReference>
<dbReference type="SMART" id="SM00342">
    <property type="entry name" value="HTH_ARAC"/>
    <property type="match status" value="1"/>
</dbReference>